<sequence length="36" mass="4042">VRGCLDVLCETFRNDVFGWIHCWSEAHSAGDAFDQG</sequence>
<accession>X0WNH1</accession>
<protein>
    <submittedName>
        <fullName evidence="1">Uncharacterized protein</fullName>
    </submittedName>
</protein>
<proteinExistence type="predicted"/>
<feature type="non-terminal residue" evidence="1">
    <location>
        <position position="1"/>
    </location>
</feature>
<organism evidence="1">
    <name type="scientific">marine sediment metagenome</name>
    <dbReference type="NCBI Taxonomy" id="412755"/>
    <lineage>
        <taxon>unclassified sequences</taxon>
        <taxon>metagenomes</taxon>
        <taxon>ecological metagenomes</taxon>
    </lineage>
</organism>
<reference evidence="1" key="1">
    <citation type="journal article" date="2014" name="Front. Microbiol.">
        <title>High frequency of phylogenetically diverse reductive dehalogenase-homologous genes in deep subseafloor sedimentary metagenomes.</title>
        <authorList>
            <person name="Kawai M."/>
            <person name="Futagami T."/>
            <person name="Toyoda A."/>
            <person name="Takaki Y."/>
            <person name="Nishi S."/>
            <person name="Hori S."/>
            <person name="Arai W."/>
            <person name="Tsubouchi T."/>
            <person name="Morono Y."/>
            <person name="Uchiyama I."/>
            <person name="Ito T."/>
            <person name="Fujiyama A."/>
            <person name="Inagaki F."/>
            <person name="Takami H."/>
        </authorList>
    </citation>
    <scope>NUCLEOTIDE SEQUENCE</scope>
    <source>
        <strain evidence="1">Expedition CK06-06</strain>
    </source>
</reference>
<dbReference type="EMBL" id="BARS01033333">
    <property type="protein sequence ID" value="GAG24782.1"/>
    <property type="molecule type" value="Genomic_DNA"/>
</dbReference>
<comment type="caution">
    <text evidence="1">The sequence shown here is derived from an EMBL/GenBank/DDBJ whole genome shotgun (WGS) entry which is preliminary data.</text>
</comment>
<evidence type="ECO:0000313" key="1">
    <source>
        <dbReference type="EMBL" id="GAG24782.1"/>
    </source>
</evidence>
<gene>
    <name evidence="1" type="ORF">S01H1_51645</name>
</gene>
<dbReference type="AlphaFoldDB" id="X0WNH1"/>
<name>X0WNH1_9ZZZZ</name>